<dbReference type="Proteomes" id="UP000323671">
    <property type="component" value="Chromosome"/>
</dbReference>
<proteinExistence type="predicted"/>
<protein>
    <submittedName>
        <fullName evidence="7">Lipopolysaccharide export system permease protein</fullName>
    </submittedName>
</protein>
<evidence type="ECO:0000256" key="6">
    <source>
        <dbReference type="SAM" id="Phobius"/>
    </source>
</evidence>
<evidence type="ECO:0000256" key="5">
    <source>
        <dbReference type="ARBA" id="ARBA00023136"/>
    </source>
</evidence>
<dbReference type="Pfam" id="PF03739">
    <property type="entry name" value="LptF_LptG"/>
    <property type="match status" value="1"/>
</dbReference>
<feature type="transmembrane region" description="Helical" evidence="6">
    <location>
        <begin position="336"/>
        <end position="357"/>
    </location>
</feature>
<reference evidence="7 8" key="1">
    <citation type="submission" date="2017-07" db="EMBL/GenBank/DDBJ databases">
        <title>Complete genome sequence of Oryzomicrobium terrae TPP412.</title>
        <authorList>
            <person name="Chiu L.-W."/>
            <person name="Lo K.-J."/>
            <person name="Tsai Y.-M."/>
            <person name="Lin S.-S."/>
            <person name="Kuo C.-H."/>
            <person name="Liu C.-T."/>
        </authorList>
    </citation>
    <scope>NUCLEOTIDE SEQUENCE [LARGE SCALE GENOMIC DNA]</scope>
    <source>
        <strain evidence="7 8">TPP412</strain>
    </source>
</reference>
<dbReference type="GO" id="GO:0015920">
    <property type="term" value="P:lipopolysaccharide transport"/>
    <property type="evidence" value="ECO:0007669"/>
    <property type="project" value="TreeGrafter"/>
</dbReference>
<evidence type="ECO:0000313" key="8">
    <source>
        <dbReference type="Proteomes" id="UP000323671"/>
    </source>
</evidence>
<comment type="subcellular location">
    <subcellularLocation>
        <location evidence="1">Cell membrane</location>
        <topology evidence="1">Multi-pass membrane protein</topology>
    </subcellularLocation>
</comment>
<dbReference type="KEGG" id="otr:OTERR_07640"/>
<keyword evidence="2" id="KW-1003">Cell membrane</keyword>
<feature type="transmembrane region" description="Helical" evidence="6">
    <location>
        <begin position="49"/>
        <end position="77"/>
    </location>
</feature>
<feature type="transmembrane region" description="Helical" evidence="6">
    <location>
        <begin position="307"/>
        <end position="330"/>
    </location>
</feature>
<evidence type="ECO:0000256" key="3">
    <source>
        <dbReference type="ARBA" id="ARBA00022692"/>
    </source>
</evidence>
<dbReference type="PANTHER" id="PTHR33529:SF2">
    <property type="entry name" value="LIPOPOLYSACCHARIDE EXPORT SYSTEM PERMEASE PROTEIN LPTG"/>
    <property type="match status" value="1"/>
</dbReference>
<sequence>MIHRRHLQREVIAASLLILAGFIALFGFFDLLGELRDVGKGSYRLTQAVLYTLLILPGRVYELMPVAVLIGTLYALSTLARHSEITVLRASGLSTWKLLLILFRAAGWFALAAFLIGEFVAPAAEQAAQTLRVKSISGVVAQDFRSGLWVKDGPSFVNVKQVMPDGTLRGVRIYRFDADLNLLAVSDAAHGEHLDGANEEANWRLDEVVSTRFSNGRASVEKLPSMLWRSALSPEILAVLLIKPDRMSVMSLVTYIRHQAENGLRTDQYQIALWKKLAYPFASLVMVALALPFGYTHSRVSGVALKLFGGVMLGVFFHMLNGLFSSLGVINSWSPLASAFAPAILFMLAAAGMLWWVERR</sequence>
<accession>A0A5C1E5S0</accession>
<dbReference type="AlphaFoldDB" id="A0A5C1E5S0"/>
<evidence type="ECO:0000256" key="2">
    <source>
        <dbReference type="ARBA" id="ARBA00022475"/>
    </source>
</evidence>
<dbReference type="InterPro" id="IPR030923">
    <property type="entry name" value="LptG"/>
</dbReference>
<evidence type="ECO:0000256" key="1">
    <source>
        <dbReference type="ARBA" id="ARBA00004651"/>
    </source>
</evidence>
<organism evidence="7 8">
    <name type="scientific">Oryzomicrobium terrae</name>
    <dbReference type="NCBI Taxonomy" id="1735038"/>
    <lineage>
        <taxon>Bacteria</taxon>
        <taxon>Pseudomonadati</taxon>
        <taxon>Pseudomonadota</taxon>
        <taxon>Betaproteobacteria</taxon>
        <taxon>Rhodocyclales</taxon>
        <taxon>Rhodocyclaceae</taxon>
        <taxon>Oryzomicrobium</taxon>
    </lineage>
</organism>
<gene>
    <name evidence="7" type="primary">lptG</name>
    <name evidence="7" type="ORF">OTERR_07640</name>
</gene>
<keyword evidence="5 6" id="KW-0472">Membrane</keyword>
<dbReference type="GO" id="GO:0043190">
    <property type="term" value="C:ATP-binding cassette (ABC) transporter complex"/>
    <property type="evidence" value="ECO:0007669"/>
    <property type="project" value="InterPro"/>
</dbReference>
<keyword evidence="3 6" id="KW-0812">Transmembrane</keyword>
<dbReference type="RefSeq" id="WP_149424921.1">
    <property type="nucleotide sequence ID" value="NZ_CP022579.1"/>
</dbReference>
<feature type="transmembrane region" description="Helical" evidence="6">
    <location>
        <begin position="277"/>
        <end position="295"/>
    </location>
</feature>
<evidence type="ECO:0000313" key="7">
    <source>
        <dbReference type="EMBL" id="QEL64240.1"/>
    </source>
</evidence>
<dbReference type="InterPro" id="IPR005495">
    <property type="entry name" value="LptG/LptF_permease"/>
</dbReference>
<keyword evidence="4 6" id="KW-1133">Transmembrane helix</keyword>
<dbReference type="EMBL" id="CP022579">
    <property type="protein sequence ID" value="QEL64240.1"/>
    <property type="molecule type" value="Genomic_DNA"/>
</dbReference>
<name>A0A5C1E5S0_9RHOO</name>
<dbReference type="GO" id="GO:0055085">
    <property type="term" value="P:transmembrane transport"/>
    <property type="evidence" value="ECO:0007669"/>
    <property type="project" value="InterPro"/>
</dbReference>
<feature type="transmembrane region" description="Helical" evidence="6">
    <location>
        <begin position="12"/>
        <end position="29"/>
    </location>
</feature>
<feature type="transmembrane region" description="Helical" evidence="6">
    <location>
        <begin position="98"/>
        <end position="117"/>
    </location>
</feature>
<evidence type="ECO:0000256" key="4">
    <source>
        <dbReference type="ARBA" id="ARBA00022989"/>
    </source>
</evidence>
<keyword evidence="8" id="KW-1185">Reference proteome</keyword>
<dbReference type="NCBIfam" id="TIGR04408">
    <property type="entry name" value="LptG_lptG"/>
    <property type="match status" value="1"/>
</dbReference>
<dbReference type="PANTHER" id="PTHR33529">
    <property type="entry name" value="SLR0882 PROTEIN-RELATED"/>
    <property type="match status" value="1"/>
</dbReference>